<dbReference type="EMBL" id="JAUKTV010000025">
    <property type="protein sequence ID" value="KAK0702566.1"/>
    <property type="molecule type" value="Genomic_DNA"/>
</dbReference>
<keyword evidence="5" id="KW-1185">Reference proteome</keyword>
<dbReference type="CDD" id="cd22191">
    <property type="entry name" value="DPBB_RlpA_EXP_N-like"/>
    <property type="match status" value="1"/>
</dbReference>
<dbReference type="PANTHER" id="PTHR31836">
    <property type="match status" value="1"/>
</dbReference>
<evidence type="ECO:0000256" key="1">
    <source>
        <dbReference type="ARBA" id="ARBA00022729"/>
    </source>
</evidence>
<protein>
    <submittedName>
        <fullName evidence="4">RlpA-like double-psi beta-barrel-protein domain-containing protein-containing protein</fullName>
    </submittedName>
</protein>
<evidence type="ECO:0000259" key="3">
    <source>
        <dbReference type="Pfam" id="PF03330"/>
    </source>
</evidence>
<dbReference type="AlphaFoldDB" id="A0AA39ZS29"/>
<evidence type="ECO:0000313" key="5">
    <source>
        <dbReference type="Proteomes" id="UP001172159"/>
    </source>
</evidence>
<dbReference type="SUPFAM" id="SSF50685">
    <property type="entry name" value="Barwin-like endoglucanases"/>
    <property type="match status" value="1"/>
</dbReference>
<keyword evidence="1" id="KW-0732">Signal</keyword>
<accession>A0AA39ZS29</accession>
<dbReference type="Pfam" id="PF03330">
    <property type="entry name" value="DPBB_1"/>
    <property type="match status" value="1"/>
</dbReference>
<dbReference type="Gene3D" id="2.40.40.10">
    <property type="entry name" value="RlpA-like domain"/>
    <property type="match status" value="1"/>
</dbReference>
<dbReference type="InterPro" id="IPR036908">
    <property type="entry name" value="RlpA-like_sf"/>
</dbReference>
<reference evidence="4" key="1">
    <citation type="submission" date="2023-06" db="EMBL/GenBank/DDBJ databases">
        <title>Genome-scale phylogeny and comparative genomics of the fungal order Sordariales.</title>
        <authorList>
            <consortium name="Lawrence Berkeley National Laboratory"/>
            <person name="Hensen N."/>
            <person name="Bonometti L."/>
            <person name="Westerberg I."/>
            <person name="Brannstrom I.O."/>
            <person name="Guillou S."/>
            <person name="Cros-Aarteil S."/>
            <person name="Calhoun S."/>
            <person name="Haridas S."/>
            <person name="Kuo A."/>
            <person name="Mondo S."/>
            <person name="Pangilinan J."/>
            <person name="Riley R."/>
            <person name="Labutti K."/>
            <person name="Andreopoulos B."/>
            <person name="Lipzen A."/>
            <person name="Chen C."/>
            <person name="Yanf M."/>
            <person name="Daum C."/>
            <person name="Ng V."/>
            <person name="Clum A."/>
            <person name="Steindorff A."/>
            <person name="Ohm R."/>
            <person name="Martin F."/>
            <person name="Silar P."/>
            <person name="Natvig D."/>
            <person name="Lalanne C."/>
            <person name="Gautier V."/>
            <person name="Ament-Velasquez S.L."/>
            <person name="Kruys A."/>
            <person name="Hutchinson M.I."/>
            <person name="Powell A.J."/>
            <person name="Barry K."/>
            <person name="Miller A.N."/>
            <person name="Grigoriev I.V."/>
            <person name="Debuchy R."/>
            <person name="Gladieux P."/>
            <person name="Thoren M.H."/>
            <person name="Johannesson H."/>
        </authorList>
    </citation>
    <scope>NUCLEOTIDE SEQUENCE</scope>
    <source>
        <strain evidence="4">CBS 540.89</strain>
    </source>
</reference>
<dbReference type="InterPro" id="IPR009009">
    <property type="entry name" value="RlpA-like_DPBB"/>
</dbReference>
<sequence length="203" mass="22017">MKPQVSHVVASISRPLSPPSGTSFYPHPHHQKFNHLEKATPKNHLHTPATAFHPFKTIKMFISTTTLTTLAVALLSLASAAPTIPAQDSPLEVEAREIAARARGQFTWYNTGLGACGKWNNDGELVVALNHHVFDPQTPNGNPNKNPLCGRKIRASYNGKTVDVTVVDRCPGCGAGDLDLSPTAFQRLAPLGAGRITGDWWWI</sequence>
<evidence type="ECO:0000256" key="2">
    <source>
        <dbReference type="SAM" id="MobiDB-lite"/>
    </source>
</evidence>
<dbReference type="Proteomes" id="UP001172159">
    <property type="component" value="Unassembled WGS sequence"/>
</dbReference>
<gene>
    <name evidence="4" type="ORF">B0T21DRAFT_378557</name>
</gene>
<dbReference type="InterPro" id="IPR051477">
    <property type="entry name" value="Expansin_CellWall"/>
</dbReference>
<evidence type="ECO:0000313" key="4">
    <source>
        <dbReference type="EMBL" id="KAK0702566.1"/>
    </source>
</evidence>
<name>A0AA39ZS29_9PEZI</name>
<feature type="domain" description="RlpA-like protein double-psi beta-barrel" evidence="3">
    <location>
        <begin position="103"/>
        <end position="196"/>
    </location>
</feature>
<organism evidence="4 5">
    <name type="scientific">Apiosordaria backusii</name>
    <dbReference type="NCBI Taxonomy" id="314023"/>
    <lineage>
        <taxon>Eukaryota</taxon>
        <taxon>Fungi</taxon>
        <taxon>Dikarya</taxon>
        <taxon>Ascomycota</taxon>
        <taxon>Pezizomycotina</taxon>
        <taxon>Sordariomycetes</taxon>
        <taxon>Sordariomycetidae</taxon>
        <taxon>Sordariales</taxon>
        <taxon>Lasiosphaeriaceae</taxon>
        <taxon>Apiosordaria</taxon>
    </lineage>
</organism>
<comment type="caution">
    <text evidence="4">The sequence shown here is derived from an EMBL/GenBank/DDBJ whole genome shotgun (WGS) entry which is preliminary data.</text>
</comment>
<feature type="region of interest" description="Disordered" evidence="2">
    <location>
        <begin position="1"/>
        <end position="23"/>
    </location>
</feature>
<dbReference type="PANTHER" id="PTHR31836:SF28">
    <property type="entry name" value="SRCR DOMAIN-CONTAINING PROTEIN-RELATED"/>
    <property type="match status" value="1"/>
</dbReference>
<proteinExistence type="predicted"/>